<dbReference type="EC" id="2.3.1.259" evidence="7"/>
<dbReference type="GO" id="GO:0004402">
    <property type="term" value="F:histone acetyltransferase activity"/>
    <property type="evidence" value="ECO:0007669"/>
    <property type="project" value="TreeGrafter"/>
</dbReference>
<evidence type="ECO:0000256" key="2">
    <source>
        <dbReference type="ARBA" id="ARBA00022679"/>
    </source>
</evidence>
<evidence type="ECO:0000256" key="8">
    <source>
        <dbReference type="ARBA" id="ARBA00026144"/>
    </source>
</evidence>
<evidence type="ECO:0000256" key="4">
    <source>
        <dbReference type="ARBA" id="ARBA00022853"/>
    </source>
</evidence>
<protein>
    <recommendedName>
        <fullName evidence="8">N-alpha-acetyltransferase 60</fullName>
        <ecNumber evidence="7">2.3.1.259</ecNumber>
        <ecNumber evidence="1">2.3.1.48</ecNumber>
    </recommendedName>
</protein>
<dbReference type="Pfam" id="PF00583">
    <property type="entry name" value="Acetyltransf_1"/>
    <property type="match status" value="1"/>
</dbReference>
<dbReference type="InterPro" id="IPR016181">
    <property type="entry name" value="Acyl_CoA_acyltransferase"/>
</dbReference>
<dbReference type="OrthoDB" id="47017at2759"/>
<dbReference type="EMBL" id="LNIX01000004">
    <property type="protein sequence ID" value="OXA56060.1"/>
    <property type="molecule type" value="Genomic_DNA"/>
</dbReference>
<dbReference type="AlphaFoldDB" id="A0A226EFA5"/>
<evidence type="ECO:0000259" key="11">
    <source>
        <dbReference type="PROSITE" id="PS51186"/>
    </source>
</evidence>
<name>A0A226EFA5_FOLCA</name>
<dbReference type="OMA" id="CWFEEVV"/>
<dbReference type="InterPro" id="IPR045141">
    <property type="entry name" value="NAA60-like"/>
</dbReference>
<comment type="catalytic activity">
    <reaction evidence="10">
        <text>N-terminal L-methionyl-[transmembrane protein] + acetyl-CoA = N-terminal N(alpha)-acetyl-L-methionyl-[transmembrane protein] + CoA + H(+)</text>
        <dbReference type="Rhea" id="RHEA:50604"/>
        <dbReference type="Rhea" id="RHEA-COMP:12745"/>
        <dbReference type="Rhea" id="RHEA-COMP:12746"/>
        <dbReference type="ChEBI" id="CHEBI:15378"/>
        <dbReference type="ChEBI" id="CHEBI:57287"/>
        <dbReference type="ChEBI" id="CHEBI:57288"/>
        <dbReference type="ChEBI" id="CHEBI:64731"/>
        <dbReference type="ChEBI" id="CHEBI:133414"/>
        <dbReference type="EC" id="2.3.1.259"/>
    </reaction>
</comment>
<dbReference type="Proteomes" id="UP000198287">
    <property type="component" value="Unassembled WGS sequence"/>
</dbReference>
<evidence type="ECO:0000256" key="6">
    <source>
        <dbReference type="ARBA" id="ARBA00025774"/>
    </source>
</evidence>
<evidence type="ECO:0000256" key="9">
    <source>
        <dbReference type="ARBA" id="ARBA00048017"/>
    </source>
</evidence>
<evidence type="ECO:0000313" key="13">
    <source>
        <dbReference type="Proteomes" id="UP000198287"/>
    </source>
</evidence>
<dbReference type="GO" id="GO:0007059">
    <property type="term" value="P:chromosome segregation"/>
    <property type="evidence" value="ECO:0007669"/>
    <property type="project" value="UniProtKB-KW"/>
</dbReference>
<organism evidence="12 13">
    <name type="scientific">Folsomia candida</name>
    <name type="common">Springtail</name>
    <dbReference type="NCBI Taxonomy" id="158441"/>
    <lineage>
        <taxon>Eukaryota</taxon>
        <taxon>Metazoa</taxon>
        <taxon>Ecdysozoa</taxon>
        <taxon>Arthropoda</taxon>
        <taxon>Hexapoda</taxon>
        <taxon>Collembola</taxon>
        <taxon>Entomobryomorpha</taxon>
        <taxon>Isotomoidea</taxon>
        <taxon>Isotomidae</taxon>
        <taxon>Proisotominae</taxon>
        <taxon>Folsomia</taxon>
    </lineage>
</organism>
<evidence type="ECO:0000256" key="5">
    <source>
        <dbReference type="ARBA" id="ARBA00023315"/>
    </source>
</evidence>
<dbReference type="GO" id="GO:0120518">
    <property type="term" value="F:protein N-terminal-methionine acetyltransferase activity"/>
    <property type="evidence" value="ECO:0007669"/>
    <property type="project" value="UniProtKB-EC"/>
</dbReference>
<reference evidence="12 13" key="1">
    <citation type="submission" date="2015-12" db="EMBL/GenBank/DDBJ databases">
        <title>The genome of Folsomia candida.</title>
        <authorList>
            <person name="Faddeeva A."/>
            <person name="Derks M.F."/>
            <person name="Anvar Y."/>
            <person name="Smit S."/>
            <person name="Van Straalen N."/>
            <person name="Roelofs D."/>
        </authorList>
    </citation>
    <scope>NUCLEOTIDE SEQUENCE [LARGE SCALE GENOMIC DNA]</scope>
    <source>
        <strain evidence="12 13">VU population</strain>
        <tissue evidence="12">Whole body</tissue>
    </source>
</reference>
<keyword evidence="3" id="KW-0159">Chromosome partition</keyword>
<dbReference type="PANTHER" id="PTHR14744">
    <property type="entry name" value="N-ALPHA-ACETYLTRANSFERASE 60"/>
    <property type="match status" value="1"/>
</dbReference>
<evidence type="ECO:0000256" key="1">
    <source>
        <dbReference type="ARBA" id="ARBA00013184"/>
    </source>
</evidence>
<evidence type="ECO:0000256" key="10">
    <source>
        <dbReference type="ARBA" id="ARBA00048848"/>
    </source>
</evidence>
<comment type="caution">
    <text evidence="12">The sequence shown here is derived from an EMBL/GenBank/DDBJ whole genome shotgun (WGS) entry which is preliminary data.</text>
</comment>
<proteinExistence type="inferred from homology"/>
<gene>
    <name evidence="12" type="ORF">Fcan01_09356</name>
</gene>
<evidence type="ECO:0000256" key="7">
    <source>
        <dbReference type="ARBA" id="ARBA00026111"/>
    </source>
</evidence>
<dbReference type="SUPFAM" id="SSF55729">
    <property type="entry name" value="Acyl-CoA N-acyltransferases (Nat)"/>
    <property type="match status" value="1"/>
</dbReference>
<dbReference type="PANTHER" id="PTHR14744:SF15">
    <property type="entry name" value="N-ALPHA-ACETYLTRANSFERASE 60"/>
    <property type="match status" value="1"/>
</dbReference>
<sequence length="275" mass="31165">MSFSFYAPIEKNHHGLWSYDSGSRQSLLGNGDGHGSGLNHYRSNNQGGGSCSISEPKQSLFSHSQIQLRFLNPGDYDVVKTLCEEWFPVEYPAKWFEAITSDSNLFSLAAILDGKIVGLIVAELKQGRDLNREDRDVLCEFQLKYTAAYILSLGVVDSSRRQGVASLLLSSLLNHLSTLQCKAVYLHVLTSNEPALHFYEKHRFRVHKFLPYYYSIGGRARDGFTYVLYLNGGHGPWGIQEYVAHFCEVTIREIWSVPRRLFSRIVHSITALIVR</sequence>
<dbReference type="PROSITE" id="PS51186">
    <property type="entry name" value="GNAT"/>
    <property type="match status" value="1"/>
</dbReference>
<comment type="similarity">
    <text evidence="6">Belongs to the acetyltransferase family. NAA60 subfamily.</text>
</comment>
<dbReference type="EC" id="2.3.1.48" evidence="1"/>
<keyword evidence="13" id="KW-1185">Reference proteome</keyword>
<dbReference type="InterPro" id="IPR000182">
    <property type="entry name" value="GNAT_dom"/>
</dbReference>
<evidence type="ECO:0000313" key="12">
    <source>
        <dbReference type="EMBL" id="OXA56060.1"/>
    </source>
</evidence>
<keyword evidence="2 12" id="KW-0808">Transferase</keyword>
<dbReference type="GO" id="GO:0000139">
    <property type="term" value="C:Golgi membrane"/>
    <property type="evidence" value="ECO:0007669"/>
    <property type="project" value="TreeGrafter"/>
</dbReference>
<feature type="domain" description="N-acetyltransferase" evidence="11">
    <location>
        <begin position="66"/>
        <end position="231"/>
    </location>
</feature>
<dbReference type="Gene3D" id="3.40.630.30">
    <property type="match status" value="1"/>
</dbReference>
<keyword evidence="4" id="KW-0156">Chromatin regulator</keyword>
<accession>A0A226EFA5</accession>
<keyword evidence="5" id="KW-0012">Acyltransferase</keyword>
<dbReference type="STRING" id="158441.A0A226EFA5"/>
<comment type="catalytic activity">
    <reaction evidence="9">
        <text>L-lysyl-[protein] + acetyl-CoA = N(6)-acetyl-L-lysyl-[protein] + CoA + H(+)</text>
        <dbReference type="Rhea" id="RHEA:45948"/>
        <dbReference type="Rhea" id="RHEA-COMP:9752"/>
        <dbReference type="Rhea" id="RHEA-COMP:10731"/>
        <dbReference type="ChEBI" id="CHEBI:15378"/>
        <dbReference type="ChEBI" id="CHEBI:29969"/>
        <dbReference type="ChEBI" id="CHEBI:57287"/>
        <dbReference type="ChEBI" id="CHEBI:57288"/>
        <dbReference type="ChEBI" id="CHEBI:61930"/>
        <dbReference type="EC" id="2.3.1.48"/>
    </reaction>
</comment>
<evidence type="ECO:0000256" key="3">
    <source>
        <dbReference type="ARBA" id="ARBA00022829"/>
    </source>
</evidence>